<comment type="pathway">
    <text evidence="2">Cofactor biosynthesis; ubiquinone biosynthesis.</text>
</comment>
<dbReference type="PANTHER" id="PTHR43876:SF10">
    <property type="entry name" value="3-DEMETHOXYUBIQUINOL 3-HYDROXYLASE"/>
    <property type="match status" value="1"/>
</dbReference>
<evidence type="ECO:0000259" key="9">
    <source>
        <dbReference type="Pfam" id="PF01494"/>
    </source>
</evidence>
<comment type="caution">
    <text evidence="10">The sequence shown here is derived from an EMBL/GenBank/DDBJ whole genome shotgun (WGS) entry which is preliminary data.</text>
</comment>
<keyword evidence="11" id="KW-1185">Reference proteome</keyword>
<sequence>MHQVDILIAGGGMVGAASALAMAKLGLTVVVFEPQAPQPFSAEQPMDLRVSAISQASEQLLTQLGGWQGVATMRSAPYRTLETWEWQGSQVGFDAHELDMTHLGHIVENRILQLSLWQAMETHPNITLKLGQAPSRYWQDEQGAYALWGGEEYQGQLLLGCDGARSAVRQAAGIGVSGWQYRQHCFAINISTEAEQQEGTWQEFHPSGPRALLPLSGQHASLVWYDAPEKIAQLKRLPTAQLKQAIQAAFPERLGEFDIEQSASFPLTRQHAKAYFAGRMVLLGDAAHTINPLAGQGVNLGFKDVATLSKVVSDAVEKGQPIASASVLKAYQRRRHPDNLAMQSAMDAFYLMFSNDHFPLKLLRNTGLALAQRSGPIKTQVMKYAMGL</sequence>
<evidence type="ECO:0000256" key="5">
    <source>
        <dbReference type="ARBA" id="ARBA00022827"/>
    </source>
</evidence>
<evidence type="ECO:0000313" key="11">
    <source>
        <dbReference type="Proteomes" id="UP000305675"/>
    </source>
</evidence>
<evidence type="ECO:0000256" key="3">
    <source>
        <dbReference type="ARBA" id="ARBA00005349"/>
    </source>
</evidence>
<evidence type="ECO:0000256" key="4">
    <source>
        <dbReference type="ARBA" id="ARBA00022630"/>
    </source>
</evidence>
<dbReference type="FunFam" id="3.50.50.60:FF:000021">
    <property type="entry name" value="Ubiquinone biosynthesis monooxygenase COQ6"/>
    <property type="match status" value="1"/>
</dbReference>
<dbReference type="PANTHER" id="PTHR43876">
    <property type="entry name" value="UBIQUINONE BIOSYNTHESIS MONOOXYGENASE COQ6, MITOCHONDRIAL"/>
    <property type="match status" value="1"/>
</dbReference>
<feature type="domain" description="FAD-binding" evidence="9">
    <location>
        <begin position="4"/>
        <end position="337"/>
    </location>
</feature>
<evidence type="ECO:0000256" key="8">
    <source>
        <dbReference type="ARBA" id="ARBA00065734"/>
    </source>
</evidence>
<evidence type="ECO:0000256" key="2">
    <source>
        <dbReference type="ARBA" id="ARBA00004749"/>
    </source>
</evidence>
<keyword evidence="4" id="KW-0285">Flavoprotein</keyword>
<dbReference type="Gene3D" id="3.50.50.60">
    <property type="entry name" value="FAD/NAD(P)-binding domain"/>
    <property type="match status" value="2"/>
</dbReference>
<evidence type="ECO:0000256" key="7">
    <source>
        <dbReference type="ARBA" id="ARBA00023033"/>
    </source>
</evidence>
<evidence type="ECO:0000256" key="6">
    <source>
        <dbReference type="ARBA" id="ARBA00023002"/>
    </source>
</evidence>
<organism evidence="10 11">
    <name type="scientific">Ferrimonas aestuarii</name>
    <dbReference type="NCBI Taxonomy" id="2569539"/>
    <lineage>
        <taxon>Bacteria</taxon>
        <taxon>Pseudomonadati</taxon>
        <taxon>Pseudomonadota</taxon>
        <taxon>Gammaproteobacteria</taxon>
        <taxon>Alteromonadales</taxon>
        <taxon>Ferrimonadaceae</taxon>
        <taxon>Ferrimonas</taxon>
    </lineage>
</organism>
<dbReference type="OrthoDB" id="9769565at2"/>
<gene>
    <name evidence="10" type="primary">ubiF</name>
    <name evidence="10" type="synonym">yleB</name>
    <name evidence="10" type="ORF">FCL42_21220</name>
</gene>
<evidence type="ECO:0000313" key="10">
    <source>
        <dbReference type="EMBL" id="TKB49091.1"/>
    </source>
</evidence>
<dbReference type="PRINTS" id="PR00420">
    <property type="entry name" value="RNGMNOXGNASE"/>
</dbReference>
<dbReference type="AlphaFoldDB" id="A0A4U1BE56"/>
<dbReference type="GO" id="GO:0006744">
    <property type="term" value="P:ubiquinone biosynthetic process"/>
    <property type="evidence" value="ECO:0007669"/>
    <property type="project" value="UniProtKB-UniPathway"/>
</dbReference>
<reference evidence="10 11" key="1">
    <citation type="submission" date="2019-04" db="EMBL/GenBank/DDBJ databases">
        <authorList>
            <person name="Hwang J.C."/>
        </authorList>
    </citation>
    <scope>NUCLEOTIDE SEQUENCE [LARGE SCALE GENOMIC DNA]</scope>
    <source>
        <strain evidence="10 11">IMCC35002</strain>
    </source>
</reference>
<dbReference type="UniPathway" id="UPA00232"/>
<dbReference type="EMBL" id="SWCJ01000030">
    <property type="protein sequence ID" value="TKB49091.1"/>
    <property type="molecule type" value="Genomic_DNA"/>
</dbReference>
<dbReference type="InterPro" id="IPR051205">
    <property type="entry name" value="UbiH/COQ6_monooxygenase"/>
</dbReference>
<dbReference type="SUPFAM" id="SSF51905">
    <property type="entry name" value="FAD/NAD(P)-binding domain"/>
    <property type="match status" value="1"/>
</dbReference>
<dbReference type="Pfam" id="PF01494">
    <property type="entry name" value="FAD_binding_3"/>
    <property type="match status" value="1"/>
</dbReference>
<keyword evidence="7" id="KW-0503">Monooxygenase</keyword>
<dbReference type="RefSeq" id="WP_136865423.1">
    <property type="nucleotide sequence ID" value="NZ_SWCJ01000030.1"/>
</dbReference>
<proteinExistence type="inferred from homology"/>
<dbReference type="GO" id="GO:0008682">
    <property type="term" value="F:3-demethoxyubiquinol 3-hydroxylase activity"/>
    <property type="evidence" value="ECO:0007669"/>
    <property type="project" value="TreeGrafter"/>
</dbReference>
<dbReference type="InterPro" id="IPR010971">
    <property type="entry name" value="UbiH/COQ6"/>
</dbReference>
<protein>
    <submittedName>
        <fullName evidence="10">2-octaprenyl-3-methyl-6-methoxy-1,4-benzoquinol hydroxylase</fullName>
    </submittedName>
</protein>
<name>A0A4U1BE56_9GAMM</name>
<dbReference type="GO" id="GO:0071949">
    <property type="term" value="F:FAD binding"/>
    <property type="evidence" value="ECO:0007669"/>
    <property type="project" value="InterPro"/>
</dbReference>
<dbReference type="Proteomes" id="UP000305675">
    <property type="component" value="Unassembled WGS sequence"/>
</dbReference>
<dbReference type="GO" id="GO:0110142">
    <property type="term" value="C:ubiquinone biosynthesis complex"/>
    <property type="evidence" value="ECO:0007669"/>
    <property type="project" value="UniProtKB-ARBA"/>
</dbReference>
<dbReference type="InterPro" id="IPR036188">
    <property type="entry name" value="FAD/NAD-bd_sf"/>
</dbReference>
<dbReference type="InterPro" id="IPR002938">
    <property type="entry name" value="FAD-bd"/>
</dbReference>
<comment type="cofactor">
    <cofactor evidence="1">
        <name>FAD</name>
        <dbReference type="ChEBI" id="CHEBI:57692"/>
    </cofactor>
</comment>
<keyword evidence="6" id="KW-0560">Oxidoreductase</keyword>
<comment type="subunit">
    <text evidence="8">Component of the Ubi complex metabolon, which regroups five ubiquinone biosynthesis proteins (UbiE, UbiF, UbiG, UbiH and UbiI) and two accessory factors (UbiK and the lipid-binding protein UbiJ).</text>
</comment>
<dbReference type="NCBIfam" id="TIGR01988">
    <property type="entry name" value="Ubi-OHases"/>
    <property type="match status" value="1"/>
</dbReference>
<keyword evidence="5" id="KW-0274">FAD</keyword>
<accession>A0A4U1BE56</accession>
<comment type="similarity">
    <text evidence="3">Belongs to the UbiH/COQ6 family.</text>
</comment>
<evidence type="ECO:0000256" key="1">
    <source>
        <dbReference type="ARBA" id="ARBA00001974"/>
    </source>
</evidence>